<accession>A0A1H2RCI6</accession>
<feature type="region of interest" description="Disordered" evidence="1">
    <location>
        <begin position="58"/>
        <end position="102"/>
    </location>
</feature>
<evidence type="ECO:0000313" key="3">
    <source>
        <dbReference type="EMBL" id="SDW17025.1"/>
    </source>
</evidence>
<name>A0A1H2RCI6_9BACL</name>
<dbReference type="RefSeq" id="WP_091735357.1">
    <property type="nucleotide sequence ID" value="NZ_FNNQ01000001.1"/>
</dbReference>
<sequence length="129" mass="14573">MARARSPNRDKAFEIWKEHDGEITNRKIAEMVAEKEKTISAWKSRDKWNVVLQSDECSTTKRKRGAPKGNQNAKGHGVPKRNRNAVGNRGGRPASGNQNARKHGLFAKYVPLEVLEIMDALNQEDPRLN</sequence>
<dbReference type="Pfam" id="PF10668">
    <property type="entry name" value="Phage_terminase"/>
    <property type="match status" value="1"/>
</dbReference>
<dbReference type="Proteomes" id="UP000198534">
    <property type="component" value="Unassembled WGS sequence"/>
</dbReference>
<gene>
    <name evidence="3" type="ORF">SAMN05444487_101431</name>
</gene>
<feature type="domain" description="PBSX phage terminase small subunit-like N-terminal" evidence="2">
    <location>
        <begin position="1"/>
        <end position="63"/>
    </location>
</feature>
<dbReference type="AlphaFoldDB" id="A0A1H2RCI6"/>
<dbReference type="STRING" id="1048340.SAMN05444487_101431"/>
<proteinExistence type="predicted"/>
<evidence type="ECO:0000256" key="1">
    <source>
        <dbReference type="SAM" id="MobiDB-lite"/>
    </source>
</evidence>
<dbReference type="NCBIfam" id="NF040601">
    <property type="entry name" value="TerS_not_xtmA"/>
    <property type="match status" value="1"/>
</dbReference>
<reference evidence="3 4" key="1">
    <citation type="submission" date="2016-10" db="EMBL/GenBank/DDBJ databases">
        <authorList>
            <person name="de Groot N.N."/>
        </authorList>
    </citation>
    <scope>NUCLEOTIDE SEQUENCE [LARGE SCALE GENOMIC DNA]</scope>
    <source>
        <strain evidence="3 4">DSM 45610</strain>
    </source>
</reference>
<dbReference type="EMBL" id="FNNQ01000001">
    <property type="protein sequence ID" value="SDW17025.1"/>
    <property type="molecule type" value="Genomic_DNA"/>
</dbReference>
<organism evidence="3 4">
    <name type="scientific">Marininema mesophilum</name>
    <dbReference type="NCBI Taxonomy" id="1048340"/>
    <lineage>
        <taxon>Bacteria</taxon>
        <taxon>Bacillati</taxon>
        <taxon>Bacillota</taxon>
        <taxon>Bacilli</taxon>
        <taxon>Bacillales</taxon>
        <taxon>Thermoactinomycetaceae</taxon>
        <taxon>Marininema</taxon>
    </lineage>
</organism>
<dbReference type="OrthoDB" id="7358785at2"/>
<evidence type="ECO:0000259" key="2">
    <source>
        <dbReference type="Pfam" id="PF10668"/>
    </source>
</evidence>
<protein>
    <submittedName>
        <fullName evidence="3">Phage terminase small subunit</fullName>
    </submittedName>
</protein>
<dbReference type="InterPro" id="IPR018925">
    <property type="entry name" value="XtmA-like_N"/>
</dbReference>
<evidence type="ECO:0000313" key="4">
    <source>
        <dbReference type="Proteomes" id="UP000198534"/>
    </source>
</evidence>
<keyword evidence="4" id="KW-1185">Reference proteome</keyword>